<protein>
    <submittedName>
        <fullName evidence="2">Uncharacterized protein</fullName>
    </submittedName>
</protein>
<feature type="compositionally biased region" description="Basic and acidic residues" evidence="1">
    <location>
        <begin position="12"/>
        <end position="26"/>
    </location>
</feature>
<evidence type="ECO:0000313" key="3">
    <source>
        <dbReference type="Proteomes" id="UP000002217"/>
    </source>
</evidence>
<sequence>MGFNFFAKKGCGMKEDSLDKEKKMDGISDSSENSESSLENSSSSSSSSSSSNSSQS</sequence>
<accession>C8VWF7</accession>
<evidence type="ECO:0000256" key="1">
    <source>
        <dbReference type="SAM" id="MobiDB-lite"/>
    </source>
</evidence>
<keyword evidence="3" id="KW-1185">Reference proteome</keyword>
<evidence type="ECO:0000313" key="2">
    <source>
        <dbReference type="EMBL" id="ACV62509.1"/>
    </source>
</evidence>
<feature type="compositionally biased region" description="Low complexity" evidence="1">
    <location>
        <begin position="28"/>
        <end position="56"/>
    </location>
</feature>
<dbReference type="Proteomes" id="UP000002217">
    <property type="component" value="Chromosome"/>
</dbReference>
<dbReference type="RefSeq" id="WP_015757220.1">
    <property type="nucleotide sequence ID" value="NC_013216.1"/>
</dbReference>
<name>C8VWF7_DESAS</name>
<dbReference type="KEGG" id="dae:Dtox_1652"/>
<proteinExistence type="predicted"/>
<feature type="region of interest" description="Disordered" evidence="1">
    <location>
        <begin position="1"/>
        <end position="56"/>
    </location>
</feature>
<reference evidence="2 3" key="1">
    <citation type="journal article" date="2009" name="Stand. Genomic Sci.">
        <title>Complete genome sequence of Desulfotomaculum acetoxidans type strain (5575).</title>
        <authorList>
            <person name="Spring S."/>
            <person name="Lapidus A."/>
            <person name="Schroder M."/>
            <person name="Gleim D."/>
            <person name="Sims D."/>
            <person name="Meincke L."/>
            <person name="Glavina Del Rio T."/>
            <person name="Tice H."/>
            <person name="Copeland A."/>
            <person name="Cheng J.F."/>
            <person name="Lucas S."/>
            <person name="Chen F."/>
            <person name="Nolan M."/>
            <person name="Bruce D."/>
            <person name="Goodwin L."/>
            <person name="Pitluck S."/>
            <person name="Ivanova N."/>
            <person name="Mavromatis K."/>
            <person name="Mikhailova N."/>
            <person name="Pati A."/>
            <person name="Chen A."/>
            <person name="Palaniappan K."/>
            <person name="Land M."/>
            <person name="Hauser L."/>
            <person name="Chang Y.J."/>
            <person name="Jeffries C.D."/>
            <person name="Chain P."/>
            <person name="Saunders E."/>
            <person name="Brettin T."/>
            <person name="Detter J.C."/>
            <person name="Goker M."/>
            <person name="Bristow J."/>
            <person name="Eisen J.A."/>
            <person name="Markowitz V."/>
            <person name="Hugenholtz P."/>
            <person name="Kyrpides N.C."/>
            <person name="Klenk H.P."/>
            <person name="Han C."/>
        </authorList>
    </citation>
    <scope>NUCLEOTIDE SEQUENCE [LARGE SCALE GENOMIC DNA]</scope>
    <source>
        <strain evidence="3">ATCC 49208 / DSM 771 / VKM B-1644</strain>
    </source>
</reference>
<dbReference type="EMBL" id="CP001720">
    <property type="protein sequence ID" value="ACV62509.1"/>
    <property type="molecule type" value="Genomic_DNA"/>
</dbReference>
<dbReference type="AlphaFoldDB" id="C8VWF7"/>
<organism evidence="2 3">
    <name type="scientific">Desulfofarcimen acetoxidans (strain ATCC 49208 / DSM 771 / KCTC 5769 / VKM B-1644 / 5575)</name>
    <name type="common">Desulfotomaculum acetoxidans</name>
    <dbReference type="NCBI Taxonomy" id="485916"/>
    <lineage>
        <taxon>Bacteria</taxon>
        <taxon>Bacillati</taxon>
        <taxon>Bacillota</taxon>
        <taxon>Clostridia</taxon>
        <taxon>Eubacteriales</taxon>
        <taxon>Peptococcaceae</taxon>
        <taxon>Desulfofarcimen</taxon>
    </lineage>
</organism>
<dbReference type="HOGENOM" id="CLU_3006738_0_0_9"/>
<gene>
    <name evidence="2" type="ordered locus">Dtox_1652</name>
</gene>